<organism evidence="4 5">
    <name type="scientific">Sporothrix stenoceras</name>
    <dbReference type="NCBI Taxonomy" id="5173"/>
    <lineage>
        <taxon>Eukaryota</taxon>
        <taxon>Fungi</taxon>
        <taxon>Dikarya</taxon>
        <taxon>Ascomycota</taxon>
        <taxon>Pezizomycotina</taxon>
        <taxon>Sordariomycetes</taxon>
        <taxon>Sordariomycetidae</taxon>
        <taxon>Ophiostomatales</taxon>
        <taxon>Ophiostomataceae</taxon>
        <taxon>Sporothrix</taxon>
    </lineage>
</organism>
<dbReference type="InterPro" id="IPR002227">
    <property type="entry name" value="Tyrosinase_Cu-bd"/>
</dbReference>
<dbReference type="SUPFAM" id="SSF48056">
    <property type="entry name" value="Di-copper centre-containing domain"/>
    <property type="match status" value="1"/>
</dbReference>
<keyword evidence="1" id="KW-0479">Metal-binding</keyword>
<evidence type="ECO:0000313" key="4">
    <source>
        <dbReference type="EMBL" id="KAL1901323.1"/>
    </source>
</evidence>
<sequence>MSRADGKPITTNSVFGNEYNKYIYKEKGHGERYCDDKNLTLRREWRKMTQAEKRQFIQGVKCLKHKPSKTRPTGTLFDDFAFVAALIGRHSTSIILGGPARANDVGGGIPFWDWTKDTEALGRSPLLNEMPGFGGDGNPLSQFDNGTSGAYCVTDGNFRNHKATFDFEVETGIVGRPHCISRHFDPSDPDGRRVGALVAPSAITEIVALPDYATFSEVMQNTTSGPAAVIPRWVQGDMARYTAPNDVLYFLHLAQLDRIWWIWQHQITALRAIDYSGLRRNDREDLATLQDNLSLGTLIAPDVDVNDMMWAQMGFLCYTYYLKQDSPSH</sequence>
<evidence type="ECO:0000256" key="1">
    <source>
        <dbReference type="ARBA" id="ARBA00022723"/>
    </source>
</evidence>
<protein>
    <recommendedName>
        <fullName evidence="3">Tyrosinase copper-binding domain-containing protein</fullName>
    </recommendedName>
</protein>
<dbReference type="Gene3D" id="1.10.1280.10">
    <property type="entry name" value="Di-copper center containing domain from catechol oxidase"/>
    <property type="match status" value="1"/>
</dbReference>
<dbReference type="InterPro" id="IPR008922">
    <property type="entry name" value="Di-copper_centre_dom_sf"/>
</dbReference>
<dbReference type="PANTHER" id="PTHR11474:SF126">
    <property type="entry name" value="TYROSINASE-LIKE PROTEIN TYR-1-RELATED"/>
    <property type="match status" value="1"/>
</dbReference>
<reference evidence="4 5" key="1">
    <citation type="journal article" date="2024" name="IMA Fungus">
        <title>IMA Genome - F19 : A genome assembly and annotation guide to empower mycologists, including annotated draft genome sequences of Ceratocystis pirilliformis, Diaporthe australafricana, Fusarium ophioides, Paecilomyces lecythidis, and Sporothrix stenoceras.</title>
        <authorList>
            <person name="Aylward J."/>
            <person name="Wilson A.M."/>
            <person name="Visagie C.M."/>
            <person name="Spraker J."/>
            <person name="Barnes I."/>
            <person name="Buitendag C."/>
            <person name="Ceriani C."/>
            <person name="Del Mar Angel L."/>
            <person name="du Plessis D."/>
            <person name="Fuchs T."/>
            <person name="Gasser K."/>
            <person name="Kramer D."/>
            <person name="Li W."/>
            <person name="Munsamy K."/>
            <person name="Piso A."/>
            <person name="Price J.L."/>
            <person name="Sonnekus B."/>
            <person name="Thomas C."/>
            <person name="van der Nest A."/>
            <person name="van Dijk A."/>
            <person name="van Heerden A."/>
            <person name="van Vuuren N."/>
            <person name="Yilmaz N."/>
            <person name="Duong T.A."/>
            <person name="van der Merwe N.A."/>
            <person name="Wingfield M.J."/>
            <person name="Wingfield B.D."/>
        </authorList>
    </citation>
    <scope>NUCLEOTIDE SEQUENCE [LARGE SCALE GENOMIC DNA]</scope>
    <source>
        <strain evidence="4 5">CMW 5346</strain>
    </source>
</reference>
<comment type="caution">
    <text evidence="4">The sequence shown here is derived from an EMBL/GenBank/DDBJ whole genome shotgun (WGS) entry which is preliminary data.</text>
</comment>
<keyword evidence="5" id="KW-1185">Reference proteome</keyword>
<dbReference type="PANTHER" id="PTHR11474">
    <property type="entry name" value="TYROSINASE FAMILY MEMBER"/>
    <property type="match status" value="1"/>
</dbReference>
<gene>
    <name evidence="4" type="ORF">Sste5346_001728</name>
</gene>
<evidence type="ECO:0000256" key="2">
    <source>
        <dbReference type="ARBA" id="ARBA00023008"/>
    </source>
</evidence>
<dbReference type="EMBL" id="JAWCUI010000007">
    <property type="protein sequence ID" value="KAL1901323.1"/>
    <property type="molecule type" value="Genomic_DNA"/>
</dbReference>
<accession>A0ABR3ZKR3</accession>
<evidence type="ECO:0000259" key="3">
    <source>
        <dbReference type="Pfam" id="PF00264"/>
    </source>
</evidence>
<dbReference type="Proteomes" id="UP001583186">
    <property type="component" value="Unassembled WGS sequence"/>
</dbReference>
<evidence type="ECO:0000313" key="5">
    <source>
        <dbReference type="Proteomes" id="UP001583186"/>
    </source>
</evidence>
<feature type="domain" description="Tyrosinase copper-binding" evidence="3">
    <location>
        <begin position="106"/>
        <end position="266"/>
    </location>
</feature>
<proteinExistence type="predicted"/>
<dbReference type="InterPro" id="IPR050316">
    <property type="entry name" value="Tyrosinase/Hemocyanin"/>
</dbReference>
<keyword evidence="2" id="KW-0186">Copper</keyword>
<name>A0ABR3ZKR3_9PEZI</name>
<dbReference type="Pfam" id="PF00264">
    <property type="entry name" value="Tyrosinase"/>
    <property type="match status" value="1"/>
</dbReference>